<feature type="domain" description="Tyr recombinase" evidence="5">
    <location>
        <begin position="169"/>
        <end position="333"/>
    </location>
</feature>
<evidence type="ECO:0000256" key="2">
    <source>
        <dbReference type="ARBA" id="ARBA00023125"/>
    </source>
</evidence>
<dbReference type="PROSITE" id="PS51900">
    <property type="entry name" value="CB"/>
    <property type="match status" value="1"/>
</dbReference>
<keyword evidence="8" id="KW-1185">Reference proteome</keyword>
<keyword evidence="2 4" id="KW-0238">DNA-binding</keyword>
<dbReference type="Proteomes" id="UP000576260">
    <property type="component" value="Chromosome"/>
</dbReference>
<dbReference type="CDD" id="cd00796">
    <property type="entry name" value="INT_Rci_Hp1_C"/>
    <property type="match status" value="1"/>
</dbReference>
<evidence type="ECO:0000313" key="7">
    <source>
        <dbReference type="EMBL" id="QNS14258.1"/>
    </source>
</evidence>
<dbReference type="GO" id="GO:0003677">
    <property type="term" value="F:DNA binding"/>
    <property type="evidence" value="ECO:0007669"/>
    <property type="project" value="UniProtKB-UniRule"/>
</dbReference>
<dbReference type="GO" id="GO:0006310">
    <property type="term" value="P:DNA recombination"/>
    <property type="evidence" value="ECO:0007669"/>
    <property type="project" value="UniProtKB-KW"/>
</dbReference>
<dbReference type="PANTHER" id="PTHR30349">
    <property type="entry name" value="PHAGE INTEGRASE-RELATED"/>
    <property type="match status" value="1"/>
</dbReference>
<keyword evidence="3" id="KW-0233">DNA recombination</keyword>
<dbReference type="RefSeq" id="WP_188155921.1">
    <property type="nucleotide sequence ID" value="NZ_CP061280.1"/>
</dbReference>
<feature type="domain" description="Core-binding (CB)" evidence="6">
    <location>
        <begin position="59"/>
        <end position="147"/>
    </location>
</feature>
<gene>
    <name evidence="7" type="ORF">ICJ55_05645</name>
</gene>
<dbReference type="EMBL" id="CP061280">
    <property type="protein sequence ID" value="QNS14258.1"/>
    <property type="molecule type" value="Genomic_DNA"/>
</dbReference>
<dbReference type="InterPro" id="IPR002104">
    <property type="entry name" value="Integrase_catalytic"/>
</dbReference>
<dbReference type="InterPro" id="IPR050090">
    <property type="entry name" value="Tyrosine_recombinase_XerCD"/>
</dbReference>
<dbReference type="AlphaFoldDB" id="A0A7H1BZV3"/>
<organism evidence="7 8">
    <name type="scientific">Mannheimia bovis</name>
    <dbReference type="NCBI Taxonomy" id="2770636"/>
    <lineage>
        <taxon>Bacteria</taxon>
        <taxon>Pseudomonadati</taxon>
        <taxon>Pseudomonadota</taxon>
        <taxon>Gammaproteobacteria</taxon>
        <taxon>Pasteurellales</taxon>
        <taxon>Pasteurellaceae</taxon>
        <taxon>Mannheimia</taxon>
    </lineage>
</organism>
<evidence type="ECO:0000256" key="3">
    <source>
        <dbReference type="ARBA" id="ARBA00023172"/>
    </source>
</evidence>
<evidence type="ECO:0000256" key="1">
    <source>
        <dbReference type="ARBA" id="ARBA00022908"/>
    </source>
</evidence>
<evidence type="ECO:0000259" key="5">
    <source>
        <dbReference type="PROSITE" id="PS51898"/>
    </source>
</evidence>
<proteinExistence type="predicted"/>
<dbReference type="Pfam" id="PF24624">
    <property type="entry name" value="Int_N"/>
    <property type="match status" value="1"/>
</dbReference>
<name>A0A7H1BZV3_9PAST</name>
<dbReference type="InterPro" id="IPR013762">
    <property type="entry name" value="Integrase-like_cat_sf"/>
</dbReference>
<dbReference type="InterPro" id="IPR044068">
    <property type="entry name" value="CB"/>
</dbReference>
<keyword evidence="1" id="KW-0229">DNA integration</keyword>
<dbReference type="GO" id="GO:0015074">
    <property type="term" value="P:DNA integration"/>
    <property type="evidence" value="ECO:0007669"/>
    <property type="project" value="UniProtKB-KW"/>
</dbReference>
<evidence type="ECO:0000259" key="6">
    <source>
        <dbReference type="PROSITE" id="PS51900"/>
    </source>
</evidence>
<sequence>MAVRKDESRGKWLAEAYVNGKRIRKWFDARAEANRFYNQLKIENSPLAQAVVVRREQPQKLSELCQLWYELHGKSLSGGAARYDKLKWMCKVFGDPYARDFTTSDFAEYRAKRLNGEIVNDSSGIVPKESQVNREQAILRAVFSELERLGKWSGGNPLAKIRAFKVKEKNLAFLRSDEIDRLLDVCDKSRNKYLSIIVRICLATGARWGEAQDLTSSQLIPYKITYAGTKSGKNRTIPISQELYDLIPKTSGKIFAGTYYKACHRAFKLALKEADITLPMGQATHVLRHTFASHFMMNGGNILVLRDILGHSDIKMTMRYAHFAPAHLEQAITLNPLVNR</sequence>
<dbReference type="PANTHER" id="PTHR30349:SF93">
    <property type="entry name" value="FELS-2 PROPHAGE PROTEIN"/>
    <property type="match status" value="1"/>
</dbReference>
<accession>A0A7H1BZV3</accession>
<dbReference type="KEGG" id="mbos:ICJ55_05645"/>
<protein>
    <submittedName>
        <fullName evidence="7">Tyrosine-type recombinase/integrase</fullName>
    </submittedName>
</protein>
<dbReference type="Gene3D" id="1.10.443.10">
    <property type="entry name" value="Intergrase catalytic core"/>
    <property type="match status" value="1"/>
</dbReference>
<dbReference type="InterPro" id="IPR011010">
    <property type="entry name" value="DNA_brk_join_enz"/>
</dbReference>
<dbReference type="Pfam" id="PF00589">
    <property type="entry name" value="Phage_integrase"/>
    <property type="match status" value="1"/>
</dbReference>
<evidence type="ECO:0000313" key="8">
    <source>
        <dbReference type="Proteomes" id="UP000576260"/>
    </source>
</evidence>
<reference evidence="7 8" key="1">
    <citation type="submission" date="2020-09" db="EMBL/GenBank/DDBJ databases">
        <title>Mannheimia bovis sp.nov., isolated from a cow.</title>
        <authorList>
            <person name="Li F."/>
        </authorList>
    </citation>
    <scope>NUCLEOTIDE SEQUENCE [LARGE SCALE GENOMIC DNA]</scope>
    <source>
        <strain evidence="7 8">ZY190616</strain>
    </source>
</reference>
<dbReference type="InterPro" id="IPR057084">
    <property type="entry name" value="Int_N"/>
</dbReference>
<evidence type="ECO:0000256" key="4">
    <source>
        <dbReference type="PROSITE-ProRule" id="PRU01248"/>
    </source>
</evidence>
<dbReference type="SUPFAM" id="SSF56349">
    <property type="entry name" value="DNA breaking-rejoining enzymes"/>
    <property type="match status" value="1"/>
</dbReference>
<dbReference type="PROSITE" id="PS51898">
    <property type="entry name" value="TYR_RECOMBINASE"/>
    <property type="match status" value="1"/>
</dbReference>